<dbReference type="InterPro" id="IPR011008">
    <property type="entry name" value="Dimeric_a/b-barrel"/>
</dbReference>
<gene>
    <name evidence="1" type="ORF">EJ05DRAFT_510967</name>
</gene>
<organism evidence="1 2">
    <name type="scientific">Pseudovirgaria hyperparasitica</name>
    <dbReference type="NCBI Taxonomy" id="470096"/>
    <lineage>
        <taxon>Eukaryota</taxon>
        <taxon>Fungi</taxon>
        <taxon>Dikarya</taxon>
        <taxon>Ascomycota</taxon>
        <taxon>Pezizomycotina</taxon>
        <taxon>Dothideomycetes</taxon>
        <taxon>Dothideomycetes incertae sedis</taxon>
        <taxon>Acrospermales</taxon>
        <taxon>Acrospermaceae</taxon>
        <taxon>Pseudovirgaria</taxon>
    </lineage>
</organism>
<sequence>MSPATQIAYFTLKSRTNVNEGEAEPVFTTFLKTISSQPGLQSLYYGHTIQHPDILQLLVQWRTIEDHHTYMQTSDYPALIDTIRPYLKDVPVYMFHVHFPLSIDDLCSKPVVEVVSMYVTHAQAPFYESNLAVMLSVLAEAEGNYGSISGHAVEEAEHESFGADGKGARFVSLIGWTGIAAHEAFKKHPAFSRHADLFAELVVGAEMHHITLRRFGKA</sequence>
<evidence type="ECO:0000313" key="1">
    <source>
        <dbReference type="EMBL" id="KAF2758141.1"/>
    </source>
</evidence>
<name>A0A6A6WAJ6_9PEZI</name>
<accession>A0A6A6WAJ6</accession>
<dbReference type="AlphaFoldDB" id="A0A6A6WAJ6"/>
<dbReference type="RefSeq" id="XP_033600592.1">
    <property type="nucleotide sequence ID" value="XM_033748214.1"/>
</dbReference>
<dbReference type="Proteomes" id="UP000799437">
    <property type="component" value="Unassembled WGS sequence"/>
</dbReference>
<dbReference type="EMBL" id="ML996572">
    <property type="protein sequence ID" value="KAF2758141.1"/>
    <property type="molecule type" value="Genomic_DNA"/>
</dbReference>
<keyword evidence="2" id="KW-1185">Reference proteome</keyword>
<evidence type="ECO:0008006" key="3">
    <source>
        <dbReference type="Google" id="ProtNLM"/>
    </source>
</evidence>
<proteinExistence type="predicted"/>
<dbReference type="Gene3D" id="3.30.70.100">
    <property type="match status" value="2"/>
</dbReference>
<dbReference type="OrthoDB" id="3830579at2759"/>
<dbReference type="GeneID" id="54489268"/>
<protein>
    <recommendedName>
        <fullName evidence="3">ABM domain-containing protein</fullName>
    </recommendedName>
</protein>
<reference evidence="1" key="1">
    <citation type="journal article" date="2020" name="Stud. Mycol.">
        <title>101 Dothideomycetes genomes: a test case for predicting lifestyles and emergence of pathogens.</title>
        <authorList>
            <person name="Haridas S."/>
            <person name="Albert R."/>
            <person name="Binder M."/>
            <person name="Bloem J."/>
            <person name="Labutti K."/>
            <person name="Salamov A."/>
            <person name="Andreopoulos B."/>
            <person name="Baker S."/>
            <person name="Barry K."/>
            <person name="Bills G."/>
            <person name="Bluhm B."/>
            <person name="Cannon C."/>
            <person name="Castanera R."/>
            <person name="Culley D."/>
            <person name="Daum C."/>
            <person name="Ezra D."/>
            <person name="Gonzalez J."/>
            <person name="Henrissat B."/>
            <person name="Kuo A."/>
            <person name="Liang C."/>
            <person name="Lipzen A."/>
            <person name="Lutzoni F."/>
            <person name="Magnuson J."/>
            <person name="Mondo S."/>
            <person name="Nolan M."/>
            <person name="Ohm R."/>
            <person name="Pangilinan J."/>
            <person name="Park H.-J."/>
            <person name="Ramirez L."/>
            <person name="Alfaro M."/>
            <person name="Sun H."/>
            <person name="Tritt A."/>
            <person name="Yoshinaga Y."/>
            <person name="Zwiers L.-H."/>
            <person name="Turgeon B."/>
            <person name="Goodwin S."/>
            <person name="Spatafora J."/>
            <person name="Crous P."/>
            <person name="Grigoriev I."/>
        </authorList>
    </citation>
    <scope>NUCLEOTIDE SEQUENCE</scope>
    <source>
        <strain evidence="1">CBS 121739</strain>
    </source>
</reference>
<dbReference type="SUPFAM" id="SSF54909">
    <property type="entry name" value="Dimeric alpha+beta barrel"/>
    <property type="match status" value="2"/>
</dbReference>
<evidence type="ECO:0000313" key="2">
    <source>
        <dbReference type="Proteomes" id="UP000799437"/>
    </source>
</evidence>